<dbReference type="AlphaFoldDB" id="A0A9X7VWX6"/>
<keyword evidence="8" id="KW-1185">Reference proteome</keyword>
<feature type="transmembrane region" description="Helical" evidence="6">
    <location>
        <begin position="21"/>
        <end position="39"/>
    </location>
</feature>
<feature type="transmembrane region" description="Helical" evidence="6">
    <location>
        <begin position="161"/>
        <end position="183"/>
    </location>
</feature>
<evidence type="ECO:0000256" key="2">
    <source>
        <dbReference type="ARBA" id="ARBA00022448"/>
    </source>
</evidence>
<name>A0A9X7VWX6_9BACL</name>
<feature type="transmembrane region" description="Helical" evidence="6">
    <location>
        <begin position="249"/>
        <end position="267"/>
    </location>
</feature>
<dbReference type="GO" id="GO:0015086">
    <property type="term" value="F:cadmium ion transmembrane transporter activity"/>
    <property type="evidence" value="ECO:0007669"/>
    <property type="project" value="TreeGrafter"/>
</dbReference>
<feature type="transmembrane region" description="Helical" evidence="6">
    <location>
        <begin position="45"/>
        <end position="70"/>
    </location>
</feature>
<dbReference type="InterPro" id="IPR001046">
    <property type="entry name" value="NRAMP_fam"/>
</dbReference>
<evidence type="ECO:0000313" key="7">
    <source>
        <dbReference type="EMBL" id="QSO46357.1"/>
    </source>
</evidence>
<dbReference type="EMBL" id="CP071182">
    <property type="protein sequence ID" value="QSO46357.1"/>
    <property type="molecule type" value="Genomic_DNA"/>
</dbReference>
<dbReference type="PANTHER" id="PTHR11706:SF33">
    <property type="entry name" value="NATURAL RESISTANCE-ASSOCIATED MACROPHAGE PROTEIN 2"/>
    <property type="match status" value="1"/>
</dbReference>
<feature type="transmembrane region" description="Helical" evidence="6">
    <location>
        <begin position="409"/>
        <end position="427"/>
    </location>
</feature>
<dbReference type="KEGG" id="afx:JZ786_17945"/>
<organism evidence="7 8">
    <name type="scientific">Alicyclobacillus mengziensis</name>
    <dbReference type="NCBI Taxonomy" id="2931921"/>
    <lineage>
        <taxon>Bacteria</taxon>
        <taxon>Bacillati</taxon>
        <taxon>Bacillota</taxon>
        <taxon>Bacilli</taxon>
        <taxon>Bacillales</taxon>
        <taxon>Alicyclobacillaceae</taxon>
        <taxon>Alicyclobacillus</taxon>
    </lineage>
</organism>
<keyword evidence="2" id="KW-0813">Transport</keyword>
<dbReference type="GO" id="GO:0005886">
    <property type="term" value="C:plasma membrane"/>
    <property type="evidence" value="ECO:0007669"/>
    <property type="project" value="TreeGrafter"/>
</dbReference>
<feature type="transmembrane region" description="Helical" evidence="6">
    <location>
        <begin position="341"/>
        <end position="359"/>
    </location>
</feature>
<keyword evidence="5 6" id="KW-0472">Membrane</keyword>
<sequence>MMDIQEKIDAPTQERKPRFQLMTLFWIVLGPGLLAMIGDNDAGGVLSYVITGIQFGIGFFIPFILLLAPLTYTVQEMVMRLCVVTQRSFTTLISERFGTFWVKFSLGTLLVNNILSLITEFIGMSAGLSMLGIPFVASDLLSLVIVIVLAIFGSYWTKERLALLLGTLNVVFLVVSFMTHPSLAKIGNAFTYWSIPAQTHTIFLWYIIATIGNAFAPWMIFFQGGAVLDKGMTVKDLRFGRLDTVTGSVSQVVIAAILIICGAALYTPSGNVMASLSGPLQVIHAYAKHIGIAGEDLFAFGLFNAGFLAAFTISMSTSWTFATTLGWANSLNDKVHKAPKFYGIYIGSVILAALIVLIPSLPLNVMAVIAQFVSAILIIPALFFLLFLARDRRLMGKYANGTLYNAWGWFILVGIAVLSVLLLYNFVRG</sequence>
<accession>A0A9X7VWX6</accession>
<evidence type="ECO:0000256" key="5">
    <source>
        <dbReference type="ARBA" id="ARBA00023136"/>
    </source>
</evidence>
<dbReference type="GO" id="GO:0034755">
    <property type="term" value="P:iron ion transmembrane transport"/>
    <property type="evidence" value="ECO:0007669"/>
    <property type="project" value="TreeGrafter"/>
</dbReference>
<reference evidence="7 8" key="1">
    <citation type="submission" date="2021-02" db="EMBL/GenBank/DDBJ databases">
        <title>Alicyclobacillus curvatus sp. nov. and Alicyclobacillus mengziensis sp. nov., two acidophilic bacteria isolated from acid mine drainage.</title>
        <authorList>
            <person name="Huang Y."/>
        </authorList>
    </citation>
    <scope>NUCLEOTIDE SEQUENCE [LARGE SCALE GENOMIC DNA]</scope>
    <source>
        <strain evidence="7 8">S30H14</strain>
    </source>
</reference>
<feature type="transmembrane region" description="Helical" evidence="6">
    <location>
        <begin position="203"/>
        <end position="228"/>
    </location>
</feature>
<gene>
    <name evidence="7" type="ORF">JZ786_17945</name>
</gene>
<protein>
    <submittedName>
        <fullName evidence="7">Divalent metal cation transporter</fullName>
    </submittedName>
</protein>
<dbReference type="GO" id="GO:0005384">
    <property type="term" value="F:manganese ion transmembrane transporter activity"/>
    <property type="evidence" value="ECO:0007669"/>
    <property type="project" value="TreeGrafter"/>
</dbReference>
<feature type="transmembrane region" description="Helical" evidence="6">
    <location>
        <begin position="307"/>
        <end position="329"/>
    </location>
</feature>
<evidence type="ECO:0000313" key="8">
    <source>
        <dbReference type="Proteomes" id="UP000663505"/>
    </source>
</evidence>
<comment type="subcellular location">
    <subcellularLocation>
        <location evidence="1">Membrane</location>
        <topology evidence="1">Multi-pass membrane protein</topology>
    </subcellularLocation>
</comment>
<evidence type="ECO:0000256" key="4">
    <source>
        <dbReference type="ARBA" id="ARBA00022989"/>
    </source>
</evidence>
<evidence type="ECO:0000256" key="1">
    <source>
        <dbReference type="ARBA" id="ARBA00004141"/>
    </source>
</evidence>
<keyword evidence="4 6" id="KW-1133">Transmembrane helix</keyword>
<feature type="transmembrane region" description="Helical" evidence="6">
    <location>
        <begin position="131"/>
        <end position="152"/>
    </location>
</feature>
<evidence type="ECO:0000256" key="6">
    <source>
        <dbReference type="SAM" id="Phobius"/>
    </source>
</evidence>
<proteinExistence type="predicted"/>
<keyword evidence="3 6" id="KW-0812">Transmembrane</keyword>
<feature type="transmembrane region" description="Helical" evidence="6">
    <location>
        <begin position="100"/>
        <end position="119"/>
    </location>
</feature>
<dbReference type="PANTHER" id="PTHR11706">
    <property type="entry name" value="SOLUTE CARRIER PROTEIN FAMILY 11 MEMBER"/>
    <property type="match status" value="1"/>
</dbReference>
<dbReference type="Pfam" id="PF01566">
    <property type="entry name" value="Nramp"/>
    <property type="match status" value="1"/>
</dbReference>
<evidence type="ECO:0000256" key="3">
    <source>
        <dbReference type="ARBA" id="ARBA00022692"/>
    </source>
</evidence>
<feature type="transmembrane region" description="Helical" evidence="6">
    <location>
        <begin position="365"/>
        <end position="388"/>
    </location>
</feature>
<dbReference type="Proteomes" id="UP000663505">
    <property type="component" value="Chromosome"/>
</dbReference>